<dbReference type="InterPro" id="IPR007247">
    <property type="entry name" value="Ureidogly_lyase"/>
</dbReference>
<sequence>MNGEKALRYHALAEAYAHGSDARIVVSIAVSQPVSGLVDVSMVERHPLGSQTFMPLGGGSSLIVVCHDEQGRPGAPQAFIAANGQGVNYRANTWHGILSPIDRRQSFLVVDRDGSGNNVEEFFFDEPWIVDLDIS</sequence>
<name>A0A512JMM4_9HYPH</name>
<dbReference type="AlphaFoldDB" id="A0A512JMM4"/>
<protein>
    <submittedName>
        <fullName evidence="5">Ureidoglycolate lyase</fullName>
    </submittedName>
</protein>
<evidence type="ECO:0000256" key="2">
    <source>
        <dbReference type="ARBA" id="ARBA00022631"/>
    </source>
</evidence>
<dbReference type="InterPro" id="IPR024060">
    <property type="entry name" value="Ureidoglycolate_lyase_dom_sf"/>
</dbReference>
<dbReference type="PANTHER" id="PTHR21221">
    <property type="entry name" value="UREIDOGLYCOLATE HYDROLASE"/>
    <property type="match status" value="1"/>
</dbReference>
<dbReference type="GO" id="GO:0006144">
    <property type="term" value="P:purine nucleobase metabolic process"/>
    <property type="evidence" value="ECO:0007669"/>
    <property type="project" value="UniProtKB-KW"/>
</dbReference>
<dbReference type="PANTHER" id="PTHR21221:SF1">
    <property type="entry name" value="UREIDOGLYCOLATE LYASE"/>
    <property type="match status" value="1"/>
</dbReference>
<evidence type="ECO:0000313" key="5">
    <source>
        <dbReference type="EMBL" id="GEP11184.1"/>
    </source>
</evidence>
<keyword evidence="6" id="KW-1185">Reference proteome</keyword>
<dbReference type="InterPro" id="IPR047233">
    <property type="entry name" value="UAH_cupin"/>
</dbReference>
<dbReference type="CDD" id="cd20298">
    <property type="entry name" value="cupin_UAH"/>
    <property type="match status" value="1"/>
</dbReference>
<keyword evidence="3 5" id="KW-0456">Lyase</keyword>
<evidence type="ECO:0000256" key="1">
    <source>
        <dbReference type="ARBA" id="ARBA00011738"/>
    </source>
</evidence>
<accession>A0A512JMM4</accession>
<comment type="subunit">
    <text evidence="1">Homodimer.</text>
</comment>
<dbReference type="GO" id="GO:0050385">
    <property type="term" value="F:ureidoglycolate lyase activity"/>
    <property type="evidence" value="ECO:0007669"/>
    <property type="project" value="UniProtKB-EC"/>
</dbReference>
<dbReference type="GO" id="GO:0000256">
    <property type="term" value="P:allantoin catabolic process"/>
    <property type="evidence" value="ECO:0007669"/>
    <property type="project" value="InterPro"/>
</dbReference>
<evidence type="ECO:0000256" key="4">
    <source>
        <dbReference type="ARBA" id="ARBA00047684"/>
    </source>
</evidence>
<gene>
    <name evidence="5" type="primary">allA</name>
    <name evidence="5" type="ORF">MGN01_30290</name>
</gene>
<comment type="catalytic activity">
    <reaction evidence="4">
        <text>(S)-ureidoglycolate = urea + glyoxylate</text>
        <dbReference type="Rhea" id="RHEA:11304"/>
        <dbReference type="ChEBI" id="CHEBI:16199"/>
        <dbReference type="ChEBI" id="CHEBI:36655"/>
        <dbReference type="ChEBI" id="CHEBI:57296"/>
        <dbReference type="EC" id="4.3.2.3"/>
    </reaction>
</comment>
<evidence type="ECO:0000313" key="6">
    <source>
        <dbReference type="Proteomes" id="UP000321750"/>
    </source>
</evidence>
<dbReference type="InterPro" id="IPR011051">
    <property type="entry name" value="RmlC_Cupin_sf"/>
</dbReference>
<evidence type="ECO:0000256" key="3">
    <source>
        <dbReference type="ARBA" id="ARBA00023239"/>
    </source>
</evidence>
<proteinExistence type="predicted"/>
<dbReference type="Pfam" id="PF04115">
    <property type="entry name" value="Ureidogly_lyase"/>
    <property type="match status" value="1"/>
</dbReference>
<organism evidence="5 6">
    <name type="scientific">Methylobacterium gnaphalii</name>
    <dbReference type="NCBI Taxonomy" id="1010610"/>
    <lineage>
        <taxon>Bacteria</taxon>
        <taxon>Pseudomonadati</taxon>
        <taxon>Pseudomonadota</taxon>
        <taxon>Alphaproteobacteria</taxon>
        <taxon>Hyphomicrobiales</taxon>
        <taxon>Methylobacteriaceae</taxon>
        <taxon>Methylobacterium</taxon>
    </lineage>
</organism>
<dbReference type="PIRSF" id="PIRSF017306">
    <property type="entry name" value="Ureidogly_hydro"/>
    <property type="match status" value="1"/>
</dbReference>
<keyword evidence="2" id="KW-0659">Purine metabolism</keyword>
<dbReference type="EMBL" id="BJZV01000016">
    <property type="protein sequence ID" value="GEP11184.1"/>
    <property type="molecule type" value="Genomic_DNA"/>
</dbReference>
<dbReference type="GO" id="GO:0004848">
    <property type="term" value="F:ureidoglycolate hydrolase activity"/>
    <property type="evidence" value="ECO:0007669"/>
    <property type="project" value="InterPro"/>
</dbReference>
<comment type="caution">
    <text evidence="5">The sequence shown here is derived from an EMBL/GenBank/DDBJ whole genome shotgun (WGS) entry which is preliminary data.</text>
</comment>
<dbReference type="Gene3D" id="2.60.120.480">
    <property type="entry name" value="Ureidoglycolate hydrolase"/>
    <property type="match status" value="1"/>
</dbReference>
<dbReference type="SUPFAM" id="SSF51182">
    <property type="entry name" value="RmlC-like cupins"/>
    <property type="match status" value="1"/>
</dbReference>
<reference evidence="5 6" key="1">
    <citation type="submission" date="2019-07" db="EMBL/GenBank/DDBJ databases">
        <title>Whole genome shotgun sequence of Methylobacterium gnaphalii NBRC 107716.</title>
        <authorList>
            <person name="Hosoyama A."/>
            <person name="Uohara A."/>
            <person name="Ohji S."/>
            <person name="Ichikawa N."/>
        </authorList>
    </citation>
    <scope>NUCLEOTIDE SEQUENCE [LARGE SCALE GENOMIC DNA]</scope>
    <source>
        <strain evidence="5 6">NBRC 107716</strain>
    </source>
</reference>
<dbReference type="Proteomes" id="UP000321750">
    <property type="component" value="Unassembled WGS sequence"/>
</dbReference>